<proteinExistence type="inferred from homology"/>
<dbReference type="Gene3D" id="3.40.50.720">
    <property type="entry name" value="NAD(P)-binding Rossmann-like Domain"/>
    <property type="match status" value="1"/>
</dbReference>
<dbReference type="PANTHER" id="PTHR42748:SF7">
    <property type="entry name" value="NMRA LIKE REDOX SENSOR 1-RELATED"/>
    <property type="match status" value="1"/>
</dbReference>
<dbReference type="Proteomes" id="UP001281614">
    <property type="component" value="Unassembled WGS sequence"/>
</dbReference>
<dbReference type="InterPro" id="IPR051164">
    <property type="entry name" value="NmrA-like_oxidored"/>
</dbReference>
<feature type="domain" description="NmrA-like" evidence="3">
    <location>
        <begin position="42"/>
        <end position="278"/>
    </location>
</feature>
<evidence type="ECO:0000256" key="2">
    <source>
        <dbReference type="ARBA" id="ARBA00022857"/>
    </source>
</evidence>
<evidence type="ECO:0000313" key="5">
    <source>
        <dbReference type="Proteomes" id="UP001281614"/>
    </source>
</evidence>
<sequence>MSGSNDWGSDRRESKDSEKVAFDGVADGLIEFARQPHVRPFQSRWVITHLLAAGAKIHAVVRDLQKVPPTLQNPNITLFQGESKNFDDIYRAAQGCEGVFLNTVPFPGLEALQAKTVVDACRKAGVESIVVATTHGTANKDMWDDEATKMIQLHDYFSSKAAVEEIVRGGGFEAYTILRPAVIHHDFFAPGAYGNFPRLPTHGVLDYLLEDGARVPYTDANDVGKFAAAALRDPVKFGGQEIDLGNEVLTIEEVRDILIRVSGREVGVAKRTAEEVEAMSISVFGQRFHHMANITDLSWTTASAREVEGKFGIPLTSVETALQRDRALLLECLPTK</sequence>
<dbReference type="InterPro" id="IPR036291">
    <property type="entry name" value="NAD(P)-bd_dom_sf"/>
</dbReference>
<organism evidence="4 5">
    <name type="scientific">Colletotrichum kahawae</name>
    <name type="common">Coffee berry disease fungus</name>
    <dbReference type="NCBI Taxonomy" id="34407"/>
    <lineage>
        <taxon>Eukaryota</taxon>
        <taxon>Fungi</taxon>
        <taxon>Dikarya</taxon>
        <taxon>Ascomycota</taxon>
        <taxon>Pezizomycotina</taxon>
        <taxon>Sordariomycetes</taxon>
        <taxon>Hypocreomycetidae</taxon>
        <taxon>Glomerellales</taxon>
        <taxon>Glomerellaceae</taxon>
        <taxon>Colletotrichum</taxon>
        <taxon>Colletotrichum gloeosporioides species complex</taxon>
    </lineage>
</organism>
<dbReference type="SUPFAM" id="SSF51735">
    <property type="entry name" value="NAD(P)-binding Rossmann-fold domains"/>
    <property type="match status" value="1"/>
</dbReference>
<comment type="similarity">
    <text evidence="1">Belongs to the NmrA-type oxidoreductase family.</text>
</comment>
<keyword evidence="5" id="KW-1185">Reference proteome</keyword>
<protein>
    <submittedName>
        <fullName evidence="4">NmrA-like family protein</fullName>
    </submittedName>
</protein>
<dbReference type="EMBL" id="VYYT01000037">
    <property type="protein sequence ID" value="KAK2775308.1"/>
    <property type="molecule type" value="Genomic_DNA"/>
</dbReference>
<reference evidence="4" key="1">
    <citation type="submission" date="2023-02" db="EMBL/GenBank/DDBJ databases">
        <title>Colletotrichum kahawae CIFC_Que2 genome sequencing and assembly.</title>
        <authorList>
            <person name="Baroncelli R."/>
        </authorList>
    </citation>
    <scope>NUCLEOTIDE SEQUENCE</scope>
    <source>
        <strain evidence="4">CIFC_Que2</strain>
    </source>
</reference>
<evidence type="ECO:0000259" key="3">
    <source>
        <dbReference type="Pfam" id="PF05368"/>
    </source>
</evidence>
<accession>A0AAD9YQ51</accession>
<evidence type="ECO:0000313" key="4">
    <source>
        <dbReference type="EMBL" id="KAK2775308.1"/>
    </source>
</evidence>
<keyword evidence="2" id="KW-0521">NADP</keyword>
<name>A0AAD9YQ51_COLKA</name>
<comment type="caution">
    <text evidence="4">The sequence shown here is derived from an EMBL/GenBank/DDBJ whole genome shotgun (WGS) entry which is preliminary data.</text>
</comment>
<gene>
    <name evidence="4" type="ORF">CKAH01_12818</name>
</gene>
<evidence type="ECO:0000256" key="1">
    <source>
        <dbReference type="ARBA" id="ARBA00006328"/>
    </source>
</evidence>
<dbReference type="Pfam" id="PF05368">
    <property type="entry name" value="NmrA"/>
    <property type="match status" value="1"/>
</dbReference>
<dbReference type="PANTHER" id="PTHR42748">
    <property type="entry name" value="NITROGEN METABOLITE REPRESSION PROTEIN NMRA FAMILY MEMBER"/>
    <property type="match status" value="1"/>
</dbReference>
<dbReference type="AlphaFoldDB" id="A0AAD9YQ51"/>
<dbReference type="InterPro" id="IPR008030">
    <property type="entry name" value="NmrA-like"/>
</dbReference>